<dbReference type="Proteomes" id="UP000318296">
    <property type="component" value="Unassembled WGS sequence"/>
</dbReference>
<dbReference type="InterPro" id="IPR038363">
    <property type="entry name" value="LepA_C_sf"/>
</dbReference>
<feature type="domain" description="GTP-binding protein LepA C-terminal" evidence="4">
    <location>
        <begin position="2"/>
        <end position="107"/>
    </location>
</feature>
<comment type="caution">
    <text evidence="5">The sequence shown here is derived from an EMBL/GenBank/DDBJ whole genome shotgun (WGS) entry which is preliminary data.</text>
</comment>
<evidence type="ECO:0000256" key="1">
    <source>
        <dbReference type="ARBA" id="ARBA00022741"/>
    </source>
</evidence>
<dbReference type="GO" id="GO:0045727">
    <property type="term" value="P:positive regulation of translation"/>
    <property type="evidence" value="ECO:0007669"/>
    <property type="project" value="TreeGrafter"/>
</dbReference>
<dbReference type="PANTHER" id="PTHR43512:SF4">
    <property type="entry name" value="TRANSLATION FACTOR GUF1 HOMOLOG, CHLOROPLASTIC"/>
    <property type="match status" value="1"/>
</dbReference>
<dbReference type="EMBL" id="VMGH01000003">
    <property type="protein sequence ID" value="TSC92293.1"/>
    <property type="molecule type" value="Genomic_DNA"/>
</dbReference>
<dbReference type="InterPro" id="IPR006297">
    <property type="entry name" value="EF-4"/>
</dbReference>
<evidence type="ECO:0000256" key="3">
    <source>
        <dbReference type="ARBA" id="ARBA00023134"/>
    </source>
</evidence>
<gene>
    <name evidence="5" type="ORF">CEN92_21</name>
</gene>
<proteinExistence type="predicted"/>
<evidence type="ECO:0000256" key="2">
    <source>
        <dbReference type="ARBA" id="ARBA00022917"/>
    </source>
</evidence>
<protein>
    <submittedName>
        <fullName evidence="5">Translation factor GUF1, chloroplastic-like</fullName>
    </submittedName>
</protein>
<dbReference type="PANTHER" id="PTHR43512">
    <property type="entry name" value="TRANSLATION FACTOR GUF1-RELATED"/>
    <property type="match status" value="1"/>
</dbReference>
<dbReference type="Gene3D" id="3.30.70.2570">
    <property type="entry name" value="Elongation factor 4, C-terminal domain"/>
    <property type="match status" value="1"/>
</dbReference>
<keyword evidence="3" id="KW-0342">GTP-binding</keyword>
<evidence type="ECO:0000313" key="6">
    <source>
        <dbReference type="Proteomes" id="UP000318296"/>
    </source>
</evidence>
<reference evidence="5 6" key="1">
    <citation type="submission" date="2017-07" db="EMBL/GenBank/DDBJ databases">
        <title>Mechanisms for carbon and nitrogen cycling indicate functional differentiation within the Candidate Phyla Radiation.</title>
        <authorList>
            <person name="Danczak R.E."/>
            <person name="Johnston M.D."/>
            <person name="Kenah C."/>
            <person name="Slattery M."/>
            <person name="Wrighton K.C."/>
            <person name="Wilkins M.J."/>
        </authorList>
    </citation>
    <scope>NUCLEOTIDE SEQUENCE [LARGE SCALE GENOMIC DNA]</scope>
    <source>
        <strain evidence="5">Licking1014_96</strain>
    </source>
</reference>
<keyword evidence="2" id="KW-0648">Protein biosynthesis</keyword>
<dbReference type="AlphaFoldDB" id="A0A554LHE1"/>
<sequence length="108" mass="12457">IAGELVVPFSRIIPKERMEIEAKRMALRLKALIPKQNFQVSIQVCFGGRVLAREDISAFRKDVIAKLYGGDRTRKDKLLKKQAKGKKRMKRFGRVDIPSDVFLKMLKK</sequence>
<evidence type="ECO:0000259" key="4">
    <source>
        <dbReference type="Pfam" id="PF06421"/>
    </source>
</evidence>
<evidence type="ECO:0000313" key="5">
    <source>
        <dbReference type="EMBL" id="TSC92293.1"/>
    </source>
</evidence>
<dbReference type="InterPro" id="IPR013842">
    <property type="entry name" value="LepA_CTD"/>
</dbReference>
<dbReference type="Pfam" id="PF06421">
    <property type="entry name" value="LepA_C"/>
    <property type="match status" value="1"/>
</dbReference>
<organism evidence="5 6">
    <name type="scientific">Candidatus Berkelbacteria bacterium Licking1014_96</name>
    <dbReference type="NCBI Taxonomy" id="2017149"/>
    <lineage>
        <taxon>Bacteria</taxon>
        <taxon>Candidatus Berkelbacteria</taxon>
    </lineage>
</organism>
<dbReference type="GO" id="GO:0005525">
    <property type="term" value="F:GTP binding"/>
    <property type="evidence" value="ECO:0007669"/>
    <property type="project" value="UniProtKB-KW"/>
</dbReference>
<dbReference type="GO" id="GO:0043022">
    <property type="term" value="F:ribosome binding"/>
    <property type="evidence" value="ECO:0007669"/>
    <property type="project" value="TreeGrafter"/>
</dbReference>
<name>A0A554LHE1_9BACT</name>
<feature type="non-terminal residue" evidence="5">
    <location>
        <position position="1"/>
    </location>
</feature>
<keyword evidence="1" id="KW-0547">Nucleotide-binding</keyword>
<dbReference type="GO" id="GO:0006412">
    <property type="term" value="P:translation"/>
    <property type="evidence" value="ECO:0007669"/>
    <property type="project" value="UniProtKB-KW"/>
</dbReference>
<accession>A0A554LHE1</accession>